<protein>
    <submittedName>
        <fullName evidence="4">DNA-binding transcriptional regulator, AcrR family</fullName>
    </submittedName>
</protein>
<dbReference type="EMBL" id="OBDY01000011">
    <property type="protein sequence ID" value="SNY50454.1"/>
    <property type="molecule type" value="Genomic_DNA"/>
</dbReference>
<gene>
    <name evidence="4" type="ORF">SAMN05421748_1114</name>
</gene>
<organism evidence="4 5">
    <name type="scientific">Paractinoplanes atraurantiacus</name>
    <dbReference type="NCBI Taxonomy" id="1036182"/>
    <lineage>
        <taxon>Bacteria</taxon>
        <taxon>Bacillati</taxon>
        <taxon>Actinomycetota</taxon>
        <taxon>Actinomycetes</taxon>
        <taxon>Micromonosporales</taxon>
        <taxon>Micromonosporaceae</taxon>
        <taxon>Paractinoplanes</taxon>
    </lineage>
</organism>
<dbReference type="RefSeq" id="WP_097322393.1">
    <property type="nucleotide sequence ID" value="NZ_OBDY01000011.1"/>
</dbReference>
<evidence type="ECO:0000313" key="5">
    <source>
        <dbReference type="Proteomes" id="UP000219612"/>
    </source>
</evidence>
<keyword evidence="5" id="KW-1185">Reference proteome</keyword>
<dbReference type="OrthoDB" id="116659at2"/>
<feature type="domain" description="HTH tetR-type" evidence="3">
    <location>
        <begin position="8"/>
        <end position="68"/>
    </location>
</feature>
<dbReference type="PROSITE" id="PS50977">
    <property type="entry name" value="HTH_TETR_2"/>
    <property type="match status" value="1"/>
</dbReference>
<dbReference type="GO" id="GO:0003677">
    <property type="term" value="F:DNA binding"/>
    <property type="evidence" value="ECO:0007669"/>
    <property type="project" value="UniProtKB-UniRule"/>
</dbReference>
<dbReference type="InterPro" id="IPR009057">
    <property type="entry name" value="Homeodomain-like_sf"/>
</dbReference>
<name>A0A285IR65_9ACTN</name>
<keyword evidence="1 2" id="KW-0238">DNA-binding</keyword>
<dbReference type="SUPFAM" id="SSF46689">
    <property type="entry name" value="Homeodomain-like"/>
    <property type="match status" value="1"/>
</dbReference>
<dbReference type="Gene3D" id="1.10.357.10">
    <property type="entry name" value="Tetracycline Repressor, domain 2"/>
    <property type="match status" value="1"/>
</dbReference>
<feature type="DNA-binding region" description="H-T-H motif" evidence="2">
    <location>
        <begin position="31"/>
        <end position="50"/>
    </location>
</feature>
<evidence type="ECO:0000313" key="4">
    <source>
        <dbReference type="EMBL" id="SNY50454.1"/>
    </source>
</evidence>
<dbReference type="AlphaFoldDB" id="A0A285IR65"/>
<evidence type="ECO:0000256" key="2">
    <source>
        <dbReference type="PROSITE-ProRule" id="PRU00335"/>
    </source>
</evidence>
<dbReference type="Proteomes" id="UP000219612">
    <property type="component" value="Unassembled WGS sequence"/>
</dbReference>
<evidence type="ECO:0000256" key="1">
    <source>
        <dbReference type="ARBA" id="ARBA00023125"/>
    </source>
</evidence>
<reference evidence="4 5" key="1">
    <citation type="submission" date="2017-09" db="EMBL/GenBank/DDBJ databases">
        <authorList>
            <person name="Ehlers B."/>
            <person name="Leendertz F.H."/>
        </authorList>
    </citation>
    <scope>NUCLEOTIDE SEQUENCE [LARGE SCALE GENOMIC DNA]</scope>
    <source>
        <strain evidence="4 5">CGMCC 4.6857</strain>
    </source>
</reference>
<accession>A0A285IR65</accession>
<proteinExistence type="predicted"/>
<dbReference type="InterPro" id="IPR001647">
    <property type="entry name" value="HTH_TetR"/>
</dbReference>
<sequence>MSVDVRVQRTRTRLREAVVRLAADRPVEDIPVADLVRAARVNRTTFYQHATSPAAVLSQLLYEDLDAMRADLIAGFAASTSPPRAIWERSAAAMADHLDRFDALYTAGLVGHRSATLYRLLVDHFATTATTFLEQNPALLPPGEGPLPWRTKAHGAFLAHGTAGVVEAWLSQPSPRDHALFISAAVEVLPPWALGR</sequence>
<evidence type="ECO:0000259" key="3">
    <source>
        <dbReference type="PROSITE" id="PS50977"/>
    </source>
</evidence>